<feature type="region of interest" description="Disordered" evidence="1">
    <location>
        <begin position="1"/>
        <end position="28"/>
    </location>
</feature>
<proteinExistence type="predicted"/>
<evidence type="ECO:0000256" key="1">
    <source>
        <dbReference type="SAM" id="MobiDB-lite"/>
    </source>
</evidence>
<dbReference type="GeneID" id="27683217"/>
<dbReference type="RefSeq" id="XP_016593283.1">
    <property type="nucleotide sequence ID" value="XM_016747796.1"/>
</dbReference>
<dbReference type="VEuPathDB" id="FungiDB:PEXP_077710"/>
<dbReference type="AlphaFoldDB" id="A0A0A2J3I2"/>
<dbReference type="Proteomes" id="UP000030143">
    <property type="component" value="Unassembled WGS sequence"/>
</dbReference>
<sequence length="416" mass="46727">MSSREKGRGRRGGRGRARATEISSPAPLGDIIVTIQHNEIESPAPDQEDDISRITNSQYLTSYNWLGGDKSRIIVPGEPPKWTPLSNPRKLQQDKGKYYRDRNAAQFPTYPLEPMVQAILADKPEFPVTSVDIIGCGNTMGNLLRFARGDGKPFRILVEVLGKTVFFIRRENSPTETIPGIRGYGHTFPEAYTRWGPNVDGSQSHQRVVEYEFAGMQCLVRYEADGFLPDLVPDPEEIEEDPVPVPDPKEESINPEEMLPSIEEKITSDVPSVSTEMASKQLDIAIQGQRIPQCAVFDLKTRSRSKRTVKVLEEEFPRLWLTQTPNFVLGHHTSGQFNHIRVQDMRNDVKQWEETQQPALGKFASLLQMIVAFARSVDNGKIEIERKEGEQVLNLREQGGAVNGVLPPAVASKWDV</sequence>
<dbReference type="PANTHER" id="PTHR35179:SF2">
    <property type="entry name" value="START DOMAIN-CONTAINING PROTEIN"/>
    <property type="match status" value="1"/>
</dbReference>
<dbReference type="STRING" id="27334.A0A0A2J3I2"/>
<gene>
    <name evidence="2" type="ORF">PEX2_105280</name>
</gene>
<evidence type="ECO:0000313" key="3">
    <source>
        <dbReference type="Proteomes" id="UP000030143"/>
    </source>
</evidence>
<protein>
    <recommendedName>
        <fullName evidence="4">Geranylgeranyl pyrophosphate synthetase</fullName>
    </recommendedName>
</protein>
<feature type="compositionally biased region" description="Basic residues" evidence="1">
    <location>
        <begin position="7"/>
        <end position="17"/>
    </location>
</feature>
<organism evidence="2 3">
    <name type="scientific">Penicillium expansum</name>
    <name type="common">Blue mold rot fungus</name>
    <dbReference type="NCBI Taxonomy" id="27334"/>
    <lineage>
        <taxon>Eukaryota</taxon>
        <taxon>Fungi</taxon>
        <taxon>Dikarya</taxon>
        <taxon>Ascomycota</taxon>
        <taxon>Pezizomycotina</taxon>
        <taxon>Eurotiomycetes</taxon>
        <taxon>Eurotiomycetidae</taxon>
        <taxon>Eurotiales</taxon>
        <taxon>Aspergillaceae</taxon>
        <taxon>Penicillium</taxon>
    </lineage>
</organism>
<reference evidence="2 3" key="1">
    <citation type="journal article" date="2015" name="Mol. Plant Microbe Interact.">
        <title>Genome, transcriptome, and functional analyses of Penicillium expansum provide new insights into secondary metabolism and pathogenicity.</title>
        <authorList>
            <person name="Ballester A.R."/>
            <person name="Marcet-Houben M."/>
            <person name="Levin E."/>
            <person name="Sela N."/>
            <person name="Selma-Lazaro C."/>
            <person name="Carmona L."/>
            <person name="Wisniewski M."/>
            <person name="Droby S."/>
            <person name="Gonzalez-Candelas L."/>
            <person name="Gabaldon T."/>
        </authorList>
    </citation>
    <scope>NUCLEOTIDE SEQUENCE [LARGE SCALE GENOMIC DNA]</scope>
    <source>
        <strain evidence="2 3">MD-8</strain>
    </source>
</reference>
<keyword evidence="3" id="KW-1185">Reference proteome</keyword>
<evidence type="ECO:0008006" key="4">
    <source>
        <dbReference type="Google" id="ProtNLM"/>
    </source>
</evidence>
<dbReference type="PANTHER" id="PTHR35179">
    <property type="entry name" value="PROTEIN CBG02620"/>
    <property type="match status" value="1"/>
</dbReference>
<comment type="caution">
    <text evidence="2">The sequence shown here is derived from an EMBL/GenBank/DDBJ whole genome shotgun (WGS) entry which is preliminary data.</text>
</comment>
<evidence type="ECO:0000313" key="2">
    <source>
        <dbReference type="EMBL" id="KGO49894.1"/>
    </source>
</evidence>
<dbReference type="HOGENOM" id="CLU_030046_1_0_1"/>
<accession>A0A0A2J3I2</accession>
<name>A0A0A2J3I2_PENEN</name>
<dbReference type="EMBL" id="JQFZ01000372">
    <property type="protein sequence ID" value="KGO49894.1"/>
    <property type="molecule type" value="Genomic_DNA"/>
</dbReference>